<dbReference type="GO" id="GO:0016787">
    <property type="term" value="F:hydrolase activity"/>
    <property type="evidence" value="ECO:0007669"/>
    <property type="project" value="UniProtKB-KW"/>
</dbReference>
<sequence length="232" mass="27049">MEKKKAVFFDLDDTLYDQLLPFKKAVVPYLEQPDNGFIEKLFKTVRYYSDLLWMEHTKGRLALHQLRIQRLIKAFLEYGIILTDNDATDIQNTYLQNQKLIEPFDGVYPLIETLQEQNFFVGMITNGPVEHQVNKIKQLGLLNVIPMKYIFVSDAVGIAKPDKNIFLHVNKVTGKIPSNCYYVGDSWTNDVIPASEAGWTSIWYNYRNRNPLSKFTDYRELKSYTNGMNLFL</sequence>
<dbReference type="RefSeq" id="WP_217067955.1">
    <property type="nucleotide sequence ID" value="NZ_JAHQCS010000151.1"/>
</dbReference>
<dbReference type="SFLD" id="SFLDS00003">
    <property type="entry name" value="Haloacid_Dehalogenase"/>
    <property type="match status" value="1"/>
</dbReference>
<keyword evidence="2" id="KW-0479">Metal-binding</keyword>
<dbReference type="InterPro" id="IPR051400">
    <property type="entry name" value="HAD-like_hydrolase"/>
</dbReference>
<name>A0ABS6JKT4_9BACI</name>
<evidence type="ECO:0000256" key="3">
    <source>
        <dbReference type="ARBA" id="ARBA00022801"/>
    </source>
</evidence>
<dbReference type="NCBIfam" id="TIGR01549">
    <property type="entry name" value="HAD-SF-IA-v1"/>
    <property type="match status" value="1"/>
</dbReference>
<organism evidence="5 6">
    <name type="scientific">Evansella tamaricis</name>
    <dbReference type="NCBI Taxonomy" id="2069301"/>
    <lineage>
        <taxon>Bacteria</taxon>
        <taxon>Bacillati</taxon>
        <taxon>Bacillota</taxon>
        <taxon>Bacilli</taxon>
        <taxon>Bacillales</taxon>
        <taxon>Bacillaceae</taxon>
        <taxon>Evansella</taxon>
    </lineage>
</organism>
<evidence type="ECO:0000256" key="2">
    <source>
        <dbReference type="ARBA" id="ARBA00022723"/>
    </source>
</evidence>
<evidence type="ECO:0000256" key="4">
    <source>
        <dbReference type="ARBA" id="ARBA00022842"/>
    </source>
</evidence>
<dbReference type="Proteomes" id="UP000784880">
    <property type="component" value="Unassembled WGS sequence"/>
</dbReference>
<comment type="caution">
    <text evidence="5">The sequence shown here is derived from an EMBL/GenBank/DDBJ whole genome shotgun (WGS) entry which is preliminary data.</text>
</comment>
<dbReference type="PANTHER" id="PTHR46470">
    <property type="entry name" value="N-ACYLNEURAMINATE-9-PHOSPHATASE"/>
    <property type="match status" value="1"/>
</dbReference>
<keyword evidence="4" id="KW-0460">Magnesium</keyword>
<proteinExistence type="predicted"/>
<reference evidence="5 6" key="1">
    <citation type="submission" date="2021-06" db="EMBL/GenBank/DDBJ databases">
        <title>Bacillus sp. RD4P76, an endophyte from a halophyte.</title>
        <authorList>
            <person name="Sun J.-Q."/>
        </authorList>
    </citation>
    <scope>NUCLEOTIDE SEQUENCE [LARGE SCALE GENOMIC DNA]</scope>
    <source>
        <strain evidence="5 6">CGMCC 1.15917</strain>
    </source>
</reference>
<keyword evidence="6" id="KW-1185">Reference proteome</keyword>
<accession>A0ABS6JKT4</accession>
<dbReference type="InterPro" id="IPR006439">
    <property type="entry name" value="HAD-SF_hydro_IA"/>
</dbReference>
<comment type="cofactor">
    <cofactor evidence="1">
        <name>Mg(2+)</name>
        <dbReference type="ChEBI" id="CHEBI:18420"/>
    </cofactor>
</comment>
<dbReference type="Pfam" id="PF00702">
    <property type="entry name" value="Hydrolase"/>
    <property type="match status" value="1"/>
</dbReference>
<dbReference type="EMBL" id="JAHQCS010000151">
    <property type="protein sequence ID" value="MBU9713814.1"/>
    <property type="molecule type" value="Genomic_DNA"/>
</dbReference>
<dbReference type="SFLD" id="SFLDG01129">
    <property type="entry name" value="C1.5:_HAD__Beta-PGM__Phosphata"/>
    <property type="match status" value="1"/>
</dbReference>
<keyword evidence="3 5" id="KW-0378">Hydrolase</keyword>
<evidence type="ECO:0000256" key="1">
    <source>
        <dbReference type="ARBA" id="ARBA00001946"/>
    </source>
</evidence>
<protein>
    <submittedName>
        <fullName evidence="5">HAD family hydrolase</fullName>
    </submittedName>
</protein>
<evidence type="ECO:0000313" key="5">
    <source>
        <dbReference type="EMBL" id="MBU9713814.1"/>
    </source>
</evidence>
<dbReference type="PANTHER" id="PTHR46470:SF2">
    <property type="entry name" value="GLYCERALDEHYDE 3-PHOSPHATE PHOSPHATASE"/>
    <property type="match status" value="1"/>
</dbReference>
<evidence type="ECO:0000313" key="6">
    <source>
        <dbReference type="Proteomes" id="UP000784880"/>
    </source>
</evidence>
<gene>
    <name evidence="5" type="ORF">KS419_18965</name>
</gene>